<accession>A0A4R7BYW9</accession>
<comment type="function">
    <text evidence="10">Forms passive diffusion pores that allow small molecular weight hydrophilic materials across the outer membrane.</text>
</comment>
<gene>
    <name evidence="11" type="ORF">EV668_2792</name>
</gene>
<feature type="signal peptide" evidence="10">
    <location>
        <begin position="1"/>
        <end position="22"/>
    </location>
</feature>
<evidence type="ECO:0000256" key="7">
    <source>
        <dbReference type="ARBA" id="ARBA00023114"/>
    </source>
</evidence>
<keyword evidence="4 10" id="KW-0812">Transmembrane</keyword>
<evidence type="ECO:0000313" key="12">
    <source>
        <dbReference type="Proteomes" id="UP000295122"/>
    </source>
</evidence>
<keyword evidence="2 10" id="KW-0813">Transport</keyword>
<comment type="similarity">
    <text evidence="1 10">Belongs to the alphaproteobacteria porin family.</text>
</comment>
<sequence length="112" mass="11703">MRRALATTLLLAAALAAGSASAKERLRPVQHEAMSECPEYGRGFVKVPGTSTCIKISGRVRMDQTIASGRARRAYQSLGPAGSVAADVRAQTGAGPIRGYVRMRAGGGPYGR</sequence>
<dbReference type="Proteomes" id="UP000295122">
    <property type="component" value="Unassembled WGS sequence"/>
</dbReference>
<keyword evidence="7 10" id="KW-0626">Porin</keyword>
<comment type="caution">
    <text evidence="11">The sequence shown here is derived from an EMBL/GenBank/DDBJ whole genome shotgun (WGS) entry which is preliminary data.</text>
</comment>
<comment type="subcellular location">
    <subcellularLocation>
        <location evidence="10">Cell outer membrane</location>
        <topology evidence="10">Multi-pass membrane protein</topology>
    </subcellularLocation>
</comment>
<protein>
    <recommendedName>
        <fullName evidence="10">Porin</fullName>
    </recommendedName>
</protein>
<evidence type="ECO:0000256" key="8">
    <source>
        <dbReference type="ARBA" id="ARBA00023136"/>
    </source>
</evidence>
<proteinExistence type="inferred from homology"/>
<dbReference type="InterPro" id="IPR003684">
    <property type="entry name" value="Porin_alphabac"/>
</dbReference>
<keyword evidence="6 10" id="KW-0406">Ion transport</keyword>
<evidence type="ECO:0000256" key="1">
    <source>
        <dbReference type="ARBA" id="ARBA00009521"/>
    </source>
</evidence>
<dbReference type="GO" id="GO:0009279">
    <property type="term" value="C:cell outer membrane"/>
    <property type="evidence" value="ECO:0007669"/>
    <property type="project" value="UniProtKB-SubCell"/>
</dbReference>
<evidence type="ECO:0000256" key="3">
    <source>
        <dbReference type="ARBA" id="ARBA00022452"/>
    </source>
</evidence>
<keyword evidence="3 10" id="KW-1134">Transmembrane beta strand</keyword>
<keyword evidence="8 10" id="KW-0472">Membrane</keyword>
<keyword evidence="5 10" id="KW-0732">Signal</keyword>
<reference evidence="11 12" key="1">
    <citation type="submission" date="2019-03" db="EMBL/GenBank/DDBJ databases">
        <title>Genomic Encyclopedia of Type Strains, Phase IV (KMG-IV): sequencing the most valuable type-strain genomes for metagenomic binning, comparative biology and taxonomic classification.</title>
        <authorList>
            <person name="Goeker M."/>
        </authorList>
    </citation>
    <scope>NUCLEOTIDE SEQUENCE [LARGE SCALE GENOMIC DNA]</scope>
    <source>
        <strain evidence="11 12">DSM 25903</strain>
    </source>
</reference>
<dbReference type="Pfam" id="PF02530">
    <property type="entry name" value="Porin_2"/>
    <property type="match status" value="1"/>
</dbReference>
<dbReference type="EMBL" id="SNZR01000013">
    <property type="protein sequence ID" value="TDR89955.1"/>
    <property type="molecule type" value="Genomic_DNA"/>
</dbReference>
<evidence type="ECO:0000256" key="4">
    <source>
        <dbReference type="ARBA" id="ARBA00022692"/>
    </source>
</evidence>
<dbReference type="RefSeq" id="WP_133770976.1">
    <property type="nucleotide sequence ID" value="NZ_SNZR01000013.1"/>
</dbReference>
<feature type="chain" id="PRO_5021035058" description="Porin" evidence="10">
    <location>
        <begin position="23"/>
        <end position="112"/>
    </location>
</feature>
<name>A0A4R7BYW9_9HYPH</name>
<evidence type="ECO:0000256" key="10">
    <source>
        <dbReference type="RuleBase" id="RU364005"/>
    </source>
</evidence>
<dbReference type="GO" id="GO:0015288">
    <property type="term" value="F:porin activity"/>
    <property type="evidence" value="ECO:0007669"/>
    <property type="project" value="UniProtKB-KW"/>
</dbReference>
<organism evidence="11 12">
    <name type="scientific">Enterovirga rhinocerotis</name>
    <dbReference type="NCBI Taxonomy" id="1339210"/>
    <lineage>
        <taxon>Bacteria</taxon>
        <taxon>Pseudomonadati</taxon>
        <taxon>Pseudomonadota</taxon>
        <taxon>Alphaproteobacteria</taxon>
        <taxon>Hyphomicrobiales</taxon>
        <taxon>Methylobacteriaceae</taxon>
        <taxon>Enterovirga</taxon>
    </lineage>
</organism>
<keyword evidence="9 10" id="KW-0998">Cell outer membrane</keyword>
<evidence type="ECO:0000256" key="6">
    <source>
        <dbReference type="ARBA" id="ARBA00023065"/>
    </source>
</evidence>
<dbReference type="GO" id="GO:0006811">
    <property type="term" value="P:monoatomic ion transport"/>
    <property type="evidence" value="ECO:0007669"/>
    <property type="project" value="UniProtKB-KW"/>
</dbReference>
<dbReference type="GO" id="GO:0046930">
    <property type="term" value="C:pore complex"/>
    <property type="evidence" value="ECO:0007669"/>
    <property type="project" value="UniProtKB-KW"/>
</dbReference>
<evidence type="ECO:0000313" key="11">
    <source>
        <dbReference type="EMBL" id="TDR89955.1"/>
    </source>
</evidence>
<dbReference type="OrthoDB" id="8255413at2"/>
<evidence type="ECO:0000256" key="5">
    <source>
        <dbReference type="ARBA" id="ARBA00022729"/>
    </source>
</evidence>
<evidence type="ECO:0000256" key="2">
    <source>
        <dbReference type="ARBA" id="ARBA00022448"/>
    </source>
</evidence>
<keyword evidence="12" id="KW-1185">Reference proteome</keyword>
<evidence type="ECO:0000256" key="9">
    <source>
        <dbReference type="ARBA" id="ARBA00023237"/>
    </source>
</evidence>
<dbReference type="AlphaFoldDB" id="A0A4R7BYW9"/>
<comment type="domain">
    <text evidence="10">Consists of 16-stranded beta-barrel sheets, with large surface-exposed loops, that form a transmembrane pore at the center of each barrel. The pore is partially ocluded by a peptide loop that folds into the pore lumen.</text>
</comment>